<dbReference type="FunCoup" id="A0A1I1YJZ2">
    <property type="interactions" value="193"/>
</dbReference>
<keyword evidence="4 5" id="KW-0131">Cell cycle</keyword>
<dbReference type="PANTHER" id="PTHR32432:SF4">
    <property type="entry name" value="CELL DIVISION PROTEIN FTSA"/>
    <property type="match status" value="1"/>
</dbReference>
<dbReference type="Gene3D" id="3.30.1490.110">
    <property type="match status" value="1"/>
</dbReference>
<evidence type="ECO:0000259" key="8">
    <source>
        <dbReference type="SMART" id="SM00842"/>
    </source>
</evidence>
<sequence length="458" mass="50061">MLEKQKYMSQELNLISAIDIGSTKVVAVVGRKHPSGLLEVLGIEKVPCTGVKRGAVLNIEETARSIQQAVLALEDRLGIKLSEVYASITGQHIRTMGNRSYRFIKGGSVISTFDVEQLLQDSYRIVLEPDEKILHVIPQDYIVDHESGIKKSPEGYSGQKIEGNFHVVIGRSTTIKNLEKCIERAGLRLNGLILSSLASSDSVLSDEEKEAGVVMVDIGGGTTDLALFHDGILRYTAVIPFGGNVITSDIKEGCAILYKQAEALKTRFGSALGTLAREDALVTIPGIPGWEPKEISFKSLACIIQARMEEIIELIIHHMERSGFYDKLGAGIVLTGGGARLNHLSELTKLKTGLDVRIGNSSRAFSTEEKDALNDPSLVTAIGLMMSAGKYPGSTIVTREQVLFEDMPPEETTGKKKKSSGNKSKKSKKSKKTEFTGDLFEKIQRNFASIFDERDTEM</sequence>
<keyword evidence="10" id="KW-1185">Reference proteome</keyword>
<evidence type="ECO:0000256" key="1">
    <source>
        <dbReference type="ARBA" id="ARBA00022475"/>
    </source>
</evidence>
<comment type="similarity">
    <text evidence="5 6">Belongs to the FtsA/MreB family.</text>
</comment>
<dbReference type="eggNOG" id="COG0849">
    <property type="taxonomic scope" value="Bacteria"/>
</dbReference>
<dbReference type="HAMAP" id="MF_02033">
    <property type="entry name" value="FtsA"/>
    <property type="match status" value="1"/>
</dbReference>
<dbReference type="InterPro" id="IPR050696">
    <property type="entry name" value="FtsA/MreB"/>
</dbReference>
<dbReference type="GO" id="GO:0009898">
    <property type="term" value="C:cytoplasmic side of plasma membrane"/>
    <property type="evidence" value="ECO:0007669"/>
    <property type="project" value="UniProtKB-UniRule"/>
</dbReference>
<evidence type="ECO:0000256" key="2">
    <source>
        <dbReference type="ARBA" id="ARBA00022618"/>
    </source>
</evidence>
<dbReference type="Pfam" id="PF14450">
    <property type="entry name" value="FtsA"/>
    <property type="match status" value="1"/>
</dbReference>
<dbReference type="CDD" id="cd24048">
    <property type="entry name" value="ASKHA_NBD_FtsA"/>
    <property type="match status" value="1"/>
</dbReference>
<name>A0A1I1YJZ2_9BACT</name>
<dbReference type="SMART" id="SM00842">
    <property type="entry name" value="FtsA"/>
    <property type="match status" value="1"/>
</dbReference>
<feature type="domain" description="SHS2" evidence="8">
    <location>
        <begin position="15"/>
        <end position="203"/>
    </location>
</feature>
<evidence type="ECO:0000256" key="3">
    <source>
        <dbReference type="ARBA" id="ARBA00023136"/>
    </source>
</evidence>
<dbReference type="SUPFAM" id="SSF53067">
    <property type="entry name" value="Actin-like ATPase domain"/>
    <property type="match status" value="2"/>
</dbReference>
<dbReference type="GO" id="GO:0043093">
    <property type="term" value="P:FtsZ-dependent cytokinesis"/>
    <property type="evidence" value="ECO:0007669"/>
    <property type="project" value="UniProtKB-UniRule"/>
</dbReference>
<comment type="function">
    <text evidence="5 6">Cell division protein that is involved in the assembly of the Z ring. May serve as a membrane anchor for the Z ring.</text>
</comment>
<comment type="subcellular location">
    <subcellularLocation>
        <location evidence="5">Cell membrane</location>
        <topology evidence="5">Peripheral membrane protein</topology>
        <orientation evidence="5">Cytoplasmic side</orientation>
    </subcellularLocation>
    <text evidence="5">Localizes to the Z ring in an FtsZ-dependent manner. Targeted to the membrane through a conserved C-terminal amphipathic helix.</text>
</comment>
<dbReference type="GO" id="GO:0032153">
    <property type="term" value="C:cell division site"/>
    <property type="evidence" value="ECO:0007669"/>
    <property type="project" value="UniProtKB-UniRule"/>
</dbReference>
<evidence type="ECO:0000313" key="10">
    <source>
        <dbReference type="Proteomes" id="UP000181976"/>
    </source>
</evidence>
<dbReference type="Pfam" id="PF02491">
    <property type="entry name" value="SHS2_FTSA"/>
    <property type="match status" value="1"/>
</dbReference>
<dbReference type="EMBL" id="FONA01000008">
    <property type="protein sequence ID" value="SFE19857.1"/>
    <property type="molecule type" value="Genomic_DNA"/>
</dbReference>
<dbReference type="STRING" id="385682.SAMN05444380_10826"/>
<proteinExistence type="inferred from homology"/>
<dbReference type="PIRSF" id="PIRSF003101">
    <property type="entry name" value="FtsA"/>
    <property type="match status" value="1"/>
</dbReference>
<keyword evidence="3 5" id="KW-0472">Membrane</keyword>
<dbReference type="NCBIfam" id="TIGR01174">
    <property type="entry name" value="ftsA"/>
    <property type="match status" value="1"/>
</dbReference>
<evidence type="ECO:0000256" key="4">
    <source>
        <dbReference type="ARBA" id="ARBA00023306"/>
    </source>
</evidence>
<dbReference type="PANTHER" id="PTHR32432">
    <property type="entry name" value="CELL DIVISION PROTEIN FTSA-RELATED"/>
    <property type="match status" value="1"/>
</dbReference>
<dbReference type="InterPro" id="IPR003494">
    <property type="entry name" value="SHS2_FtsA"/>
</dbReference>
<feature type="region of interest" description="Disordered" evidence="7">
    <location>
        <begin position="405"/>
        <end position="435"/>
    </location>
</feature>
<keyword evidence="1 5" id="KW-1003">Cell membrane</keyword>
<evidence type="ECO:0000256" key="6">
    <source>
        <dbReference type="PIRNR" id="PIRNR003101"/>
    </source>
</evidence>
<organism evidence="9 10">
    <name type="scientific">Thermophagus xiamenensis</name>
    <dbReference type="NCBI Taxonomy" id="385682"/>
    <lineage>
        <taxon>Bacteria</taxon>
        <taxon>Pseudomonadati</taxon>
        <taxon>Bacteroidota</taxon>
        <taxon>Bacteroidia</taxon>
        <taxon>Marinilabiliales</taxon>
        <taxon>Marinilabiliaceae</taxon>
        <taxon>Thermophagus</taxon>
    </lineage>
</organism>
<keyword evidence="2 5" id="KW-0132">Cell division</keyword>
<dbReference type="InterPro" id="IPR043129">
    <property type="entry name" value="ATPase_NBD"/>
</dbReference>
<dbReference type="Gene3D" id="3.30.420.40">
    <property type="match status" value="2"/>
</dbReference>
<reference evidence="9 10" key="1">
    <citation type="submission" date="2016-10" db="EMBL/GenBank/DDBJ databases">
        <authorList>
            <person name="de Groot N.N."/>
        </authorList>
    </citation>
    <scope>NUCLEOTIDE SEQUENCE [LARGE SCALE GENOMIC DNA]</scope>
    <source>
        <strain evidence="9 10">DSM 19012</strain>
    </source>
</reference>
<evidence type="ECO:0000313" key="9">
    <source>
        <dbReference type="EMBL" id="SFE19857.1"/>
    </source>
</evidence>
<dbReference type="Proteomes" id="UP000181976">
    <property type="component" value="Unassembled WGS sequence"/>
</dbReference>
<feature type="compositionally biased region" description="Basic residues" evidence="7">
    <location>
        <begin position="415"/>
        <end position="431"/>
    </location>
</feature>
<protein>
    <recommendedName>
        <fullName evidence="5 6">Cell division protein FtsA</fullName>
    </recommendedName>
</protein>
<dbReference type="AlphaFoldDB" id="A0A1I1YJZ2"/>
<comment type="subunit">
    <text evidence="5">Self-interacts. Interacts with FtsZ.</text>
</comment>
<dbReference type="InterPro" id="IPR020823">
    <property type="entry name" value="Cell_div_FtsA"/>
</dbReference>
<gene>
    <name evidence="5" type="primary">ftsA</name>
    <name evidence="9" type="ORF">SAMN05444380_10826</name>
</gene>
<accession>A0A1I1YJZ2</accession>
<evidence type="ECO:0000256" key="5">
    <source>
        <dbReference type="HAMAP-Rule" id="MF_02033"/>
    </source>
</evidence>
<evidence type="ECO:0000256" key="7">
    <source>
        <dbReference type="SAM" id="MobiDB-lite"/>
    </source>
</evidence>
<dbReference type="InParanoid" id="A0A1I1YJZ2"/>